<feature type="transmembrane region" description="Helical" evidence="6">
    <location>
        <begin position="279"/>
        <end position="302"/>
    </location>
</feature>
<evidence type="ECO:0000256" key="6">
    <source>
        <dbReference type="SAM" id="Phobius"/>
    </source>
</evidence>
<feature type="transmembrane region" description="Helical" evidence="6">
    <location>
        <begin position="100"/>
        <end position="124"/>
    </location>
</feature>
<proteinExistence type="predicted"/>
<feature type="transmembrane region" description="Helical" evidence="6">
    <location>
        <begin position="58"/>
        <end position="79"/>
    </location>
</feature>
<keyword evidence="8" id="KW-1185">Reference proteome</keyword>
<keyword evidence="5 6" id="KW-0472">Membrane</keyword>
<dbReference type="PANTHER" id="PTHR30250">
    <property type="entry name" value="PST FAMILY PREDICTED COLANIC ACID TRANSPORTER"/>
    <property type="match status" value="1"/>
</dbReference>
<comment type="subcellular location">
    <subcellularLocation>
        <location evidence="1">Cell membrane</location>
        <topology evidence="1">Multi-pass membrane protein</topology>
    </subcellularLocation>
</comment>
<dbReference type="GO" id="GO:0005886">
    <property type="term" value="C:plasma membrane"/>
    <property type="evidence" value="ECO:0007669"/>
    <property type="project" value="UniProtKB-SubCell"/>
</dbReference>
<accession>A0A7K3VX52</accession>
<evidence type="ECO:0008006" key="9">
    <source>
        <dbReference type="Google" id="ProtNLM"/>
    </source>
</evidence>
<reference evidence="7 8" key="1">
    <citation type="submission" date="2020-02" db="EMBL/GenBank/DDBJ databases">
        <title>Geodermatophilus sabuli CPCC 205279 I12A-02694.</title>
        <authorList>
            <person name="Jiang Z."/>
        </authorList>
    </citation>
    <scope>NUCLEOTIDE SEQUENCE [LARGE SCALE GENOMIC DNA]</scope>
    <source>
        <strain evidence="7 8">I12A-02694</strain>
    </source>
</reference>
<dbReference type="RefSeq" id="WP_163480427.1">
    <property type="nucleotide sequence ID" value="NZ_JAAGWF010000007.1"/>
</dbReference>
<feature type="transmembrane region" description="Helical" evidence="6">
    <location>
        <begin position="171"/>
        <end position="189"/>
    </location>
</feature>
<protein>
    <recommendedName>
        <fullName evidence="9">Membrane protein involved in the export of O-antigen and teichoic acid</fullName>
    </recommendedName>
</protein>
<dbReference type="PANTHER" id="PTHR30250:SF11">
    <property type="entry name" value="O-ANTIGEN TRANSPORTER-RELATED"/>
    <property type="match status" value="1"/>
</dbReference>
<evidence type="ECO:0000256" key="3">
    <source>
        <dbReference type="ARBA" id="ARBA00022692"/>
    </source>
</evidence>
<gene>
    <name evidence="7" type="ORF">GCU56_04975</name>
</gene>
<evidence type="ECO:0000256" key="5">
    <source>
        <dbReference type="ARBA" id="ARBA00023136"/>
    </source>
</evidence>
<evidence type="ECO:0000256" key="1">
    <source>
        <dbReference type="ARBA" id="ARBA00004651"/>
    </source>
</evidence>
<keyword evidence="2" id="KW-1003">Cell membrane</keyword>
<feature type="transmembrane region" description="Helical" evidence="6">
    <location>
        <begin position="382"/>
        <end position="402"/>
    </location>
</feature>
<feature type="transmembrane region" description="Helical" evidence="6">
    <location>
        <begin position="28"/>
        <end position="46"/>
    </location>
</feature>
<keyword evidence="4 6" id="KW-1133">Transmembrane helix</keyword>
<evidence type="ECO:0000256" key="4">
    <source>
        <dbReference type="ARBA" id="ARBA00022989"/>
    </source>
</evidence>
<feature type="transmembrane region" description="Helical" evidence="6">
    <location>
        <begin position="314"/>
        <end position="340"/>
    </location>
</feature>
<feature type="transmembrane region" description="Helical" evidence="6">
    <location>
        <begin position="408"/>
        <end position="427"/>
    </location>
</feature>
<dbReference type="Proteomes" id="UP000470246">
    <property type="component" value="Unassembled WGS sequence"/>
</dbReference>
<evidence type="ECO:0000313" key="8">
    <source>
        <dbReference type="Proteomes" id="UP000470246"/>
    </source>
</evidence>
<dbReference type="AlphaFoldDB" id="A0A7K3VX52"/>
<dbReference type="InterPro" id="IPR050833">
    <property type="entry name" value="Poly_Biosynth_Transport"/>
</dbReference>
<feature type="transmembrane region" description="Helical" evidence="6">
    <location>
        <begin position="352"/>
        <end position="375"/>
    </location>
</feature>
<sequence>MSTEPAASPGDASGLVARWRSVPLLGQLGPVALGLVVLGLGSFAYLSVTGRALGPTAFAPVATLWVLFNGAGLALFQPIEQELSRATASRRALGEGGRPVLLKAVGYAVGATAVVGALTLAFSGLLTDRVFNGAGILVPLLVLGLVGLAAEHVLRGVFGGNERFSRYGAQLAVDGALRIVGPLLLVLAAAHDVGAFGLALVLAPLLAAALTAGRPGTLGQPGPPLPWRDIAPHLLVLTGAALLSQLIINAAPIAAQVLARADEAEAAGIFISALVLTRIPLFFFGAVQAAFLPSLAGLAAVGDRPGFSRQLRQVVLLVSAVGGLFILTMAAIGPLALRLLYGDEFVATRTELVPLAIAAALYMVAQVMAQTLIALRAYRDALIGWAAGSAVFMLALLVPSQLELRVGAAFLAGSLVALATLVVFVRARERRLTGTGR</sequence>
<comment type="caution">
    <text evidence="7">The sequence shown here is derived from an EMBL/GenBank/DDBJ whole genome shotgun (WGS) entry which is preliminary data.</text>
</comment>
<evidence type="ECO:0000256" key="2">
    <source>
        <dbReference type="ARBA" id="ARBA00022475"/>
    </source>
</evidence>
<dbReference type="EMBL" id="JAAGWF010000007">
    <property type="protein sequence ID" value="NEK57226.1"/>
    <property type="molecule type" value="Genomic_DNA"/>
</dbReference>
<name>A0A7K3VX52_9ACTN</name>
<keyword evidence="3 6" id="KW-0812">Transmembrane</keyword>
<feature type="transmembrane region" description="Helical" evidence="6">
    <location>
        <begin position="195"/>
        <end position="213"/>
    </location>
</feature>
<evidence type="ECO:0000313" key="7">
    <source>
        <dbReference type="EMBL" id="NEK57226.1"/>
    </source>
</evidence>
<organism evidence="7 8">
    <name type="scientific">Geodermatophilus sabuli</name>
    <dbReference type="NCBI Taxonomy" id="1564158"/>
    <lineage>
        <taxon>Bacteria</taxon>
        <taxon>Bacillati</taxon>
        <taxon>Actinomycetota</taxon>
        <taxon>Actinomycetes</taxon>
        <taxon>Geodermatophilales</taxon>
        <taxon>Geodermatophilaceae</taxon>
        <taxon>Geodermatophilus</taxon>
    </lineage>
</organism>
<feature type="transmembrane region" description="Helical" evidence="6">
    <location>
        <begin position="130"/>
        <end position="150"/>
    </location>
</feature>